<feature type="compositionally biased region" description="Low complexity" evidence="5">
    <location>
        <begin position="823"/>
        <end position="832"/>
    </location>
</feature>
<dbReference type="GO" id="GO:0007032">
    <property type="term" value="P:endosome organization"/>
    <property type="evidence" value="ECO:0007669"/>
    <property type="project" value="TreeGrafter"/>
</dbReference>
<feature type="compositionally biased region" description="Pro residues" evidence="5">
    <location>
        <begin position="776"/>
        <end position="792"/>
    </location>
</feature>
<feature type="compositionally biased region" description="Low complexity" evidence="5">
    <location>
        <begin position="487"/>
        <end position="556"/>
    </location>
</feature>
<evidence type="ECO:0000256" key="2">
    <source>
        <dbReference type="ARBA" id="ARBA00022553"/>
    </source>
</evidence>
<dbReference type="InterPro" id="IPR001849">
    <property type="entry name" value="PH_domain"/>
</dbReference>
<evidence type="ECO:0008006" key="12">
    <source>
        <dbReference type="Google" id="ProtNLM"/>
    </source>
</evidence>
<dbReference type="CDD" id="cd09535">
    <property type="entry name" value="SAM_BOI-like_fungal"/>
    <property type="match status" value="1"/>
</dbReference>
<dbReference type="Gene3D" id="2.30.30.40">
    <property type="entry name" value="SH3 Domains"/>
    <property type="match status" value="1"/>
</dbReference>
<dbReference type="PROSITE" id="PS50021">
    <property type="entry name" value="CH"/>
    <property type="match status" value="1"/>
</dbReference>
<dbReference type="InterPro" id="IPR011993">
    <property type="entry name" value="PH-like_dom_sf"/>
</dbReference>
<dbReference type="GO" id="GO:0005802">
    <property type="term" value="C:trans-Golgi network"/>
    <property type="evidence" value="ECO:0007669"/>
    <property type="project" value="TreeGrafter"/>
</dbReference>
<feature type="compositionally biased region" description="Polar residues" evidence="5">
    <location>
        <begin position="393"/>
        <end position="405"/>
    </location>
</feature>
<dbReference type="InterPro" id="IPR013761">
    <property type="entry name" value="SAM/pointed_sf"/>
</dbReference>
<dbReference type="SUPFAM" id="SSF50729">
    <property type="entry name" value="PH domain-like"/>
    <property type="match status" value="1"/>
</dbReference>
<evidence type="ECO:0000259" key="9">
    <source>
        <dbReference type="PROSITE" id="PS50105"/>
    </source>
</evidence>
<feature type="compositionally biased region" description="Low complexity" evidence="5">
    <location>
        <begin position="793"/>
        <end position="802"/>
    </location>
</feature>
<dbReference type="SUPFAM" id="SSF47576">
    <property type="entry name" value="Calponin-homology domain, CH-domain"/>
    <property type="match status" value="1"/>
</dbReference>
<evidence type="ECO:0000256" key="3">
    <source>
        <dbReference type="ARBA" id="ARBA00022658"/>
    </source>
</evidence>
<dbReference type="SMART" id="SM00454">
    <property type="entry name" value="SAM"/>
    <property type="match status" value="1"/>
</dbReference>
<dbReference type="PROSITE" id="PS50003">
    <property type="entry name" value="PH_DOMAIN"/>
    <property type="match status" value="1"/>
</dbReference>
<sequence length="1365" mass="144051">MADPTARAAPQLKAPGKEDVVWALHTFEAENEDELTFEAGEKIVVLERDDQYGDGWFQGRNERGEIGLFPQSYTSSRPPSFFPSEDANDFGGAGTSSAGPDTIVSPTPVLATTTASPILSHDEDASPADEPNGRLALLSSRRDSVSETSVHSRYDDDEEDDAASSIHHASSSSQRMSDGAAHRAALAARVSENAERAAQEERERAETRKREDEERYREYRKSGLIEGLQLSDESDEEDEDDAPLPLPSSVEASSDEAGLANGEKAVPAVNGGPAPATSEAEEILSTPAHTSPDAERPEIRPRADTQPSIYAESTYSNNSSIPPVPSPPTLPTTEPSRSIAAVSAPEPLETASLPNEQAKEPILAGTPAILAAESASPVGGDETPRSPAPVEPSTVQQEPEHSATTAITETLKSTTHTAAEVLTAGAAGVVAAATTAAAIAGVSLSHDSKDEQKEVDEAKKEVDAVPKEAEPALKTDVVEPAAPPKPETTAIPAVTEHSVAPVPASAADAVVEASAPPASSAPSPATAVDSPAAPRSTTPPATSAPTVQPSSPTTTAESRSSTPATHAPLSSSIVTAATTATPAASVSGDATGTSEAGKKDLPADPMNWNVENVVEWGKQKGFDQLTLSKFAEHEISGDVLLEMDVAMLKEIDLVAFGRRVHIYNAIKELRLRTQPPRALTASQSTAGSFIAPSMTGYEPDSPTSLAYSPSISALHHQQNPHLRWQQQQLMQGSSLAGFGIEGDSAPTSLRAPSSLGQQSMTNLRSSQPASSDAAPPVQPAPQTPPLAAPIPPIAETTMTAPAPTTPTPTTPVLGDDSRKAKTRPSIASSIRPRSSRRASERTAGGDSSATSVPNSPDPAATASQSRESSTGDKTGFFGTLPSLPGRTRKAPPRVPSALLVDSNGAIPRPRPRTSLQDRAKRSTRLFGSFGTNSGSEKSPTAVESVRSRPSNSTLGGGRDAPTAMTVKSVDPATKEMMREKAELVTDGNLMDKIGRPDHSGWMRKRGEKYNTWKMRFFVLKGVYLYYLKTEAEQKAKGVIDLTGYRVLSDPDIRPGEYAFKIVHDTERPHYFAAAEQITVRNWMKEIMKATILRDYSGASAPPVVSSCDIEVLPLDIAQTMTPYPRPPSPTRRAQIQKKRYAGRDPNKLSDKDATILMELAPGSPLMNGEDLYASVSKRPSLAPDGTRKASTTSTSSVATAKEATTPLAVPVGVPDSTTSASNGASAATDAKSDATLGRLQRATSDTTNAELLAWLNSNLPSSCPLATDLSSSLRSGRLIVRLLENLSGESSGISDGQFDAFHQQVGEAFDTAYLDTIFSVFDFITPLASTDDISMEDMITGNEPRLTILLERIRAKFPAPAAVVA</sequence>
<feature type="region of interest" description="Disordered" evidence="5">
    <location>
        <begin position="736"/>
        <end position="964"/>
    </location>
</feature>
<feature type="compositionally biased region" description="Basic and acidic residues" evidence="5">
    <location>
        <begin position="446"/>
        <end position="477"/>
    </location>
</feature>
<dbReference type="PROSITE" id="PS50105">
    <property type="entry name" value="SAM_DOMAIN"/>
    <property type="match status" value="1"/>
</dbReference>
<dbReference type="InterPro" id="IPR036028">
    <property type="entry name" value="SH3-like_dom_sf"/>
</dbReference>
<organism evidence="10 11">
    <name type="scientific">Rhodotorula toruloides (strain NP11)</name>
    <name type="common">Yeast</name>
    <name type="synonym">Rhodosporidium toruloides</name>
    <dbReference type="NCBI Taxonomy" id="1130832"/>
    <lineage>
        <taxon>Eukaryota</taxon>
        <taxon>Fungi</taxon>
        <taxon>Dikarya</taxon>
        <taxon>Basidiomycota</taxon>
        <taxon>Pucciniomycotina</taxon>
        <taxon>Microbotryomycetes</taxon>
        <taxon>Sporidiobolales</taxon>
        <taxon>Sporidiobolaceae</taxon>
        <taxon>Rhodotorula</taxon>
    </lineage>
</organism>
<dbReference type="Pfam" id="PF07647">
    <property type="entry name" value="SAM_2"/>
    <property type="match status" value="1"/>
</dbReference>
<keyword evidence="1 4" id="KW-0728">SH3 domain</keyword>
<dbReference type="Pfam" id="PF00169">
    <property type="entry name" value="PH"/>
    <property type="match status" value="1"/>
</dbReference>
<evidence type="ECO:0000256" key="4">
    <source>
        <dbReference type="PROSITE-ProRule" id="PRU00192"/>
    </source>
</evidence>
<reference evidence="10 11" key="1">
    <citation type="journal article" date="2012" name="Nat. Commun.">
        <title>A multi-omic map of the lipid-producing yeast Rhodosporidium toruloides.</title>
        <authorList>
            <person name="Zhu Z."/>
            <person name="Zhang S."/>
            <person name="Liu H."/>
            <person name="Shen H."/>
            <person name="Lin X."/>
            <person name="Yang F."/>
            <person name="Zhou Y.J."/>
            <person name="Jin G."/>
            <person name="Ye M."/>
            <person name="Zou H."/>
            <person name="Zou H."/>
            <person name="Zhao Z.K."/>
        </authorList>
    </citation>
    <scope>NUCLEOTIDE SEQUENCE [LARGE SCALE GENOMIC DNA]</scope>
    <source>
        <strain evidence="10 11">NP11</strain>
    </source>
</reference>
<dbReference type="Gene3D" id="1.10.150.50">
    <property type="entry name" value="Transcription Factor, Ets-1"/>
    <property type="match status" value="1"/>
</dbReference>
<feature type="compositionally biased region" description="Basic and acidic residues" evidence="5">
    <location>
        <begin position="1141"/>
        <end position="1152"/>
    </location>
</feature>
<feature type="compositionally biased region" description="Low complexity" evidence="5">
    <location>
        <begin position="1188"/>
        <end position="1205"/>
    </location>
</feature>
<dbReference type="GO" id="GO:0001881">
    <property type="term" value="P:receptor recycling"/>
    <property type="evidence" value="ECO:0007669"/>
    <property type="project" value="TreeGrafter"/>
</dbReference>
<feature type="compositionally biased region" description="Low complexity" evidence="5">
    <location>
        <begin position="163"/>
        <end position="173"/>
    </location>
</feature>
<feature type="domain" description="Calponin-homology (CH)" evidence="8">
    <location>
        <begin position="1245"/>
        <end position="1358"/>
    </location>
</feature>
<dbReference type="SMART" id="SM00326">
    <property type="entry name" value="SH3"/>
    <property type="match status" value="1"/>
</dbReference>
<dbReference type="PROSITE" id="PS50002">
    <property type="entry name" value="SH3"/>
    <property type="match status" value="1"/>
</dbReference>
<dbReference type="CDD" id="cd13316">
    <property type="entry name" value="PH_Boi"/>
    <property type="match status" value="1"/>
</dbReference>
<feature type="region of interest" description="Disordered" evidence="5">
    <location>
        <begin position="67"/>
        <end position="405"/>
    </location>
</feature>
<feature type="domain" description="SAM" evidence="9">
    <location>
        <begin position="608"/>
        <end position="672"/>
    </location>
</feature>
<dbReference type="PANTHER" id="PTHR22902:SF27">
    <property type="entry name" value="PLECKSTRIN HOMOLOGY DOMAIN-CONTAINING FAMILY A MEMBER 3"/>
    <property type="match status" value="1"/>
</dbReference>
<feature type="region of interest" description="Disordered" evidence="5">
    <location>
        <begin position="1119"/>
        <end position="1152"/>
    </location>
</feature>
<dbReference type="CDD" id="cd00174">
    <property type="entry name" value="SH3"/>
    <property type="match status" value="1"/>
</dbReference>
<keyword evidence="3" id="KW-0344">Guanine-nucleotide releasing factor</keyword>
<evidence type="ECO:0000259" key="6">
    <source>
        <dbReference type="PROSITE" id="PS50002"/>
    </source>
</evidence>
<feature type="compositionally biased region" description="Low complexity" evidence="5">
    <location>
        <begin position="265"/>
        <end position="276"/>
    </location>
</feature>
<dbReference type="SUPFAM" id="SSF50044">
    <property type="entry name" value="SH3-domain"/>
    <property type="match status" value="1"/>
</dbReference>
<feature type="compositionally biased region" description="Low complexity" evidence="5">
    <location>
        <begin position="1216"/>
        <end position="1232"/>
    </location>
</feature>
<evidence type="ECO:0000259" key="8">
    <source>
        <dbReference type="PROSITE" id="PS50021"/>
    </source>
</evidence>
<keyword evidence="11" id="KW-1185">Reference proteome</keyword>
<dbReference type="OrthoDB" id="73680at2759"/>
<dbReference type="InterPro" id="IPR036872">
    <property type="entry name" value="CH_dom_sf"/>
</dbReference>
<feature type="compositionally biased region" description="Basic and acidic residues" evidence="5">
    <location>
        <begin position="292"/>
        <end position="303"/>
    </location>
</feature>
<dbReference type="HOGENOM" id="CLU_007858_0_0_1"/>
<dbReference type="PANTHER" id="PTHR22902">
    <property type="entry name" value="SESQUIPEDALIAN"/>
    <property type="match status" value="1"/>
</dbReference>
<feature type="compositionally biased region" description="Basic and acidic residues" evidence="5">
    <location>
        <begin position="140"/>
        <end position="154"/>
    </location>
</feature>
<dbReference type="SUPFAM" id="SSF47769">
    <property type="entry name" value="SAM/Pointed domain"/>
    <property type="match status" value="1"/>
</dbReference>
<dbReference type="GO" id="GO:0005829">
    <property type="term" value="C:cytosol"/>
    <property type="evidence" value="ECO:0007669"/>
    <property type="project" value="GOC"/>
</dbReference>
<dbReference type="EMBL" id="KB722653">
    <property type="protein sequence ID" value="EMS22010.1"/>
    <property type="molecule type" value="Genomic_DNA"/>
</dbReference>
<dbReference type="GO" id="GO:0055037">
    <property type="term" value="C:recycling endosome"/>
    <property type="evidence" value="ECO:0007669"/>
    <property type="project" value="TreeGrafter"/>
</dbReference>
<feature type="compositionally biased region" description="Polar residues" evidence="5">
    <location>
        <begin position="861"/>
        <end position="872"/>
    </location>
</feature>
<feature type="domain" description="PH" evidence="7">
    <location>
        <begin position="995"/>
        <end position="1091"/>
    </location>
</feature>
<evidence type="ECO:0000256" key="1">
    <source>
        <dbReference type="ARBA" id="ARBA00022443"/>
    </source>
</evidence>
<feature type="compositionally biased region" description="Polar residues" evidence="5">
    <location>
        <begin position="745"/>
        <end position="767"/>
    </location>
</feature>
<feature type="domain" description="SH3" evidence="6">
    <location>
        <begin position="16"/>
        <end position="79"/>
    </location>
</feature>
<dbReference type="InterPro" id="IPR001715">
    <property type="entry name" value="CH_dom"/>
</dbReference>
<dbReference type="InterPro" id="IPR045188">
    <property type="entry name" value="Boi1/Boi2-like"/>
</dbReference>
<dbReference type="GO" id="GO:0042147">
    <property type="term" value="P:retrograde transport, endosome to Golgi"/>
    <property type="evidence" value="ECO:0007669"/>
    <property type="project" value="TreeGrafter"/>
</dbReference>
<keyword evidence="2" id="KW-0597">Phosphoprotein</keyword>
<feature type="compositionally biased region" description="Acidic residues" evidence="5">
    <location>
        <begin position="232"/>
        <end position="242"/>
    </location>
</feature>
<evidence type="ECO:0000256" key="5">
    <source>
        <dbReference type="SAM" id="MobiDB-lite"/>
    </source>
</evidence>
<feature type="region of interest" description="Disordered" evidence="5">
    <location>
        <begin position="442"/>
        <end position="604"/>
    </location>
</feature>
<feature type="region of interest" description="Disordered" evidence="5">
    <location>
        <begin position="1177"/>
        <end position="1232"/>
    </location>
</feature>
<dbReference type="GeneID" id="27365238"/>
<feature type="compositionally biased region" description="Polar residues" evidence="5">
    <location>
        <begin position="305"/>
        <end position="318"/>
    </location>
</feature>
<accession>M7WVX9</accession>
<dbReference type="SMART" id="SM00233">
    <property type="entry name" value="PH"/>
    <property type="match status" value="1"/>
</dbReference>
<dbReference type="GO" id="GO:0005769">
    <property type="term" value="C:early endosome"/>
    <property type="evidence" value="ECO:0007669"/>
    <property type="project" value="TreeGrafter"/>
</dbReference>
<feature type="compositionally biased region" description="Basic and acidic residues" evidence="5">
    <location>
        <begin position="192"/>
        <end position="223"/>
    </location>
</feature>
<evidence type="ECO:0000313" key="11">
    <source>
        <dbReference type="Proteomes" id="UP000016926"/>
    </source>
</evidence>
<evidence type="ECO:0000313" key="10">
    <source>
        <dbReference type="EMBL" id="EMS22010.1"/>
    </source>
</evidence>
<dbReference type="Pfam" id="PF00018">
    <property type="entry name" value="SH3_1"/>
    <property type="match status" value="1"/>
</dbReference>
<dbReference type="Proteomes" id="UP000016926">
    <property type="component" value="Unassembled WGS sequence"/>
</dbReference>
<proteinExistence type="predicted"/>
<protein>
    <recommendedName>
        <fullName evidence="12">Phospholipid binding protein</fullName>
    </recommendedName>
</protein>
<feature type="compositionally biased region" description="Polar residues" evidence="5">
    <location>
        <begin position="845"/>
        <end position="854"/>
    </location>
</feature>
<evidence type="ECO:0000259" key="7">
    <source>
        <dbReference type="PROSITE" id="PS50003"/>
    </source>
</evidence>
<gene>
    <name evidence="10" type="ORF">RHTO_01225</name>
</gene>
<dbReference type="Gene3D" id="2.30.29.30">
    <property type="entry name" value="Pleckstrin-homology domain (PH domain)/Phosphotyrosine-binding domain (PTB)"/>
    <property type="match status" value="1"/>
</dbReference>
<feature type="compositionally biased region" description="Polar residues" evidence="5">
    <location>
        <begin position="929"/>
        <end position="938"/>
    </location>
</feature>
<dbReference type="eggNOG" id="ENOG502RAFH">
    <property type="taxonomic scope" value="Eukaryota"/>
</dbReference>
<dbReference type="GO" id="GO:0005085">
    <property type="term" value="F:guanyl-nucleotide exchange factor activity"/>
    <property type="evidence" value="ECO:0007669"/>
    <property type="project" value="UniProtKB-KW"/>
</dbReference>
<name>M7WVX9_RHOT1</name>
<dbReference type="RefSeq" id="XP_016273129.1">
    <property type="nucleotide sequence ID" value="XM_016414908.1"/>
</dbReference>
<dbReference type="InterPro" id="IPR001660">
    <property type="entry name" value="SAM"/>
</dbReference>
<dbReference type="InterPro" id="IPR001452">
    <property type="entry name" value="SH3_domain"/>
</dbReference>
<feature type="compositionally biased region" description="Low complexity" evidence="5">
    <location>
        <begin position="570"/>
        <end position="587"/>
    </location>
</feature>